<feature type="region of interest" description="Disordered" evidence="1">
    <location>
        <begin position="1"/>
        <end position="24"/>
    </location>
</feature>
<sequence>MDEKKRGTRRRRQRRTRPGPETLVQRGLQFEIQVQIGIEIRIKVEIGVQDPGGSRNQKEAGAEEDPTKKGGSNQ</sequence>
<evidence type="ECO:0000313" key="2">
    <source>
        <dbReference type="EMBL" id="KAK8765645.1"/>
    </source>
</evidence>
<dbReference type="EMBL" id="JARKHS020027188">
    <property type="protein sequence ID" value="KAK8765645.1"/>
    <property type="molecule type" value="Genomic_DNA"/>
</dbReference>
<evidence type="ECO:0000256" key="1">
    <source>
        <dbReference type="SAM" id="MobiDB-lite"/>
    </source>
</evidence>
<dbReference type="AlphaFoldDB" id="A0AAQ4DT55"/>
<dbReference type="Proteomes" id="UP001321473">
    <property type="component" value="Unassembled WGS sequence"/>
</dbReference>
<gene>
    <name evidence="2" type="ORF">V5799_031746</name>
</gene>
<keyword evidence="3" id="KW-1185">Reference proteome</keyword>
<accession>A0AAQ4DT55</accession>
<reference evidence="2 3" key="1">
    <citation type="journal article" date="2023" name="Arcadia Sci">
        <title>De novo assembly of a long-read Amblyomma americanum tick genome.</title>
        <authorList>
            <person name="Chou S."/>
            <person name="Poskanzer K.E."/>
            <person name="Rollins M."/>
            <person name="Thuy-Boun P.S."/>
        </authorList>
    </citation>
    <scope>NUCLEOTIDE SEQUENCE [LARGE SCALE GENOMIC DNA]</scope>
    <source>
        <strain evidence="2">F_SG_1</strain>
        <tissue evidence="2">Salivary glands</tissue>
    </source>
</reference>
<feature type="non-terminal residue" evidence="2">
    <location>
        <position position="74"/>
    </location>
</feature>
<feature type="region of interest" description="Disordered" evidence="1">
    <location>
        <begin position="46"/>
        <end position="74"/>
    </location>
</feature>
<feature type="compositionally biased region" description="Basic and acidic residues" evidence="1">
    <location>
        <begin position="56"/>
        <end position="68"/>
    </location>
</feature>
<proteinExistence type="predicted"/>
<feature type="compositionally biased region" description="Basic residues" evidence="1">
    <location>
        <begin position="1"/>
        <end position="17"/>
    </location>
</feature>
<protein>
    <submittedName>
        <fullName evidence="2">Uncharacterized protein</fullName>
    </submittedName>
</protein>
<organism evidence="2 3">
    <name type="scientific">Amblyomma americanum</name>
    <name type="common">Lone star tick</name>
    <dbReference type="NCBI Taxonomy" id="6943"/>
    <lineage>
        <taxon>Eukaryota</taxon>
        <taxon>Metazoa</taxon>
        <taxon>Ecdysozoa</taxon>
        <taxon>Arthropoda</taxon>
        <taxon>Chelicerata</taxon>
        <taxon>Arachnida</taxon>
        <taxon>Acari</taxon>
        <taxon>Parasitiformes</taxon>
        <taxon>Ixodida</taxon>
        <taxon>Ixodoidea</taxon>
        <taxon>Ixodidae</taxon>
        <taxon>Amblyomminae</taxon>
        <taxon>Amblyomma</taxon>
    </lineage>
</organism>
<name>A0AAQ4DT55_AMBAM</name>
<comment type="caution">
    <text evidence="2">The sequence shown here is derived from an EMBL/GenBank/DDBJ whole genome shotgun (WGS) entry which is preliminary data.</text>
</comment>
<evidence type="ECO:0000313" key="3">
    <source>
        <dbReference type="Proteomes" id="UP001321473"/>
    </source>
</evidence>